<dbReference type="GO" id="GO:0006310">
    <property type="term" value="P:DNA recombination"/>
    <property type="evidence" value="ECO:0007669"/>
    <property type="project" value="UniProtKB-KW"/>
</dbReference>
<dbReference type="InterPro" id="IPR011010">
    <property type="entry name" value="DNA_brk_join_enz"/>
</dbReference>
<dbReference type="Gene3D" id="1.10.443.10">
    <property type="entry name" value="Intergrase catalytic core"/>
    <property type="match status" value="1"/>
</dbReference>
<accession>A0A381XJ12</accession>
<evidence type="ECO:0000256" key="2">
    <source>
        <dbReference type="ARBA" id="ARBA00023172"/>
    </source>
</evidence>
<feature type="domain" description="Metallo-beta-lactamase" evidence="3">
    <location>
        <begin position="111"/>
        <end position="328"/>
    </location>
</feature>
<dbReference type="Pfam" id="PF12706">
    <property type="entry name" value="Lactamase_B_2"/>
    <property type="match status" value="1"/>
</dbReference>
<dbReference type="InterPro" id="IPR001279">
    <property type="entry name" value="Metallo-B-lactamas"/>
</dbReference>
<dbReference type="PANTHER" id="PTHR46018:SF2">
    <property type="entry name" value="ZINC PHOSPHODIESTERASE ELAC PROTEIN 1"/>
    <property type="match status" value="1"/>
</dbReference>
<evidence type="ECO:0000256" key="1">
    <source>
        <dbReference type="ARBA" id="ARBA00022801"/>
    </source>
</evidence>
<keyword evidence="1" id="KW-0378">Hydrolase</keyword>
<sequence>MVAFLVNGLEILRLTVLGLRHSNATPGLVDGINSKVVAEALGHSNVTITLDLYSHATRNQLCQQRYTGYSYLHQGGPTMAEVFVLGGGTPTPTEFRFGSAHALRVGEEVLMFDCGPAATHKLVKAGLYPTQVDNLFFTHHHFDHNIDYPCFLLCRWDQAAGKGSELNVYGPKLTEEITQKVIGVGGAFESDWQARVNHPYSQQVFVNRGGTLPRIPPAPKAKDVGVGEVASGKDWQVTTALAEHCQPYLDSLAYRVDTPEGSVIFTGDTQPCDTVRELARDADMMLCMCWDEQSVMETVNEARGQCGTTGAAQLAQEAGVKKLVLVHMGPNLSRDTPFKRHVDEMTRMYDGEIIFSEELMRIEV</sequence>
<keyword evidence="2" id="KW-0233">DNA recombination</keyword>
<gene>
    <name evidence="4" type="ORF">METZ01_LOCUS117582</name>
</gene>
<proteinExistence type="predicted"/>
<name>A0A381XJ12_9ZZZZ</name>
<dbReference type="PANTHER" id="PTHR46018">
    <property type="entry name" value="ZINC PHOSPHODIESTERASE ELAC PROTEIN 1"/>
    <property type="match status" value="1"/>
</dbReference>
<dbReference type="EMBL" id="UINC01015356">
    <property type="protein sequence ID" value="SVA64728.1"/>
    <property type="molecule type" value="Genomic_DNA"/>
</dbReference>
<evidence type="ECO:0000259" key="3">
    <source>
        <dbReference type="Pfam" id="PF12706"/>
    </source>
</evidence>
<evidence type="ECO:0000313" key="4">
    <source>
        <dbReference type="EMBL" id="SVA64728.1"/>
    </source>
</evidence>
<dbReference type="InterPro" id="IPR044094">
    <property type="entry name" value="AtsA-like_MBL-fold"/>
</dbReference>
<dbReference type="AlphaFoldDB" id="A0A381XJ12"/>
<protein>
    <recommendedName>
        <fullName evidence="3">Metallo-beta-lactamase domain-containing protein</fullName>
    </recommendedName>
</protein>
<dbReference type="SUPFAM" id="SSF56281">
    <property type="entry name" value="Metallo-hydrolase/oxidoreductase"/>
    <property type="match status" value="1"/>
</dbReference>
<dbReference type="GO" id="GO:0015074">
    <property type="term" value="P:DNA integration"/>
    <property type="evidence" value="ECO:0007669"/>
    <property type="project" value="InterPro"/>
</dbReference>
<dbReference type="InterPro" id="IPR013762">
    <property type="entry name" value="Integrase-like_cat_sf"/>
</dbReference>
<dbReference type="SUPFAM" id="SSF56349">
    <property type="entry name" value="DNA breaking-rejoining enzymes"/>
    <property type="match status" value="1"/>
</dbReference>
<dbReference type="InterPro" id="IPR036866">
    <property type="entry name" value="RibonucZ/Hydroxyglut_hydro"/>
</dbReference>
<organism evidence="4">
    <name type="scientific">marine metagenome</name>
    <dbReference type="NCBI Taxonomy" id="408172"/>
    <lineage>
        <taxon>unclassified sequences</taxon>
        <taxon>metagenomes</taxon>
        <taxon>ecological metagenomes</taxon>
    </lineage>
</organism>
<dbReference type="GO" id="GO:0042781">
    <property type="term" value="F:3'-tRNA processing endoribonuclease activity"/>
    <property type="evidence" value="ECO:0007669"/>
    <property type="project" value="TreeGrafter"/>
</dbReference>
<dbReference type="Gene3D" id="3.60.15.10">
    <property type="entry name" value="Ribonuclease Z/Hydroxyacylglutathione hydrolase-like"/>
    <property type="match status" value="1"/>
</dbReference>
<dbReference type="GO" id="GO:0003677">
    <property type="term" value="F:DNA binding"/>
    <property type="evidence" value="ECO:0007669"/>
    <property type="project" value="InterPro"/>
</dbReference>
<reference evidence="4" key="1">
    <citation type="submission" date="2018-05" db="EMBL/GenBank/DDBJ databases">
        <authorList>
            <person name="Lanie J.A."/>
            <person name="Ng W.-L."/>
            <person name="Kazmierczak K.M."/>
            <person name="Andrzejewski T.M."/>
            <person name="Davidsen T.M."/>
            <person name="Wayne K.J."/>
            <person name="Tettelin H."/>
            <person name="Glass J.I."/>
            <person name="Rusch D."/>
            <person name="Podicherti R."/>
            <person name="Tsui H.-C.T."/>
            <person name="Winkler M.E."/>
        </authorList>
    </citation>
    <scope>NUCLEOTIDE SEQUENCE</scope>
</reference>
<dbReference type="CDD" id="cd07719">
    <property type="entry name" value="arylsulfatase_AtsA-like_MBL-fold"/>
    <property type="match status" value="1"/>
</dbReference>